<dbReference type="Pfam" id="PF23559">
    <property type="entry name" value="WHD_DRP"/>
    <property type="match status" value="1"/>
</dbReference>
<dbReference type="InterPro" id="IPR041118">
    <property type="entry name" value="Rx_N"/>
</dbReference>
<dbReference type="EMBL" id="SMOL01000753">
    <property type="protein sequence ID" value="KAB2599204.1"/>
    <property type="molecule type" value="Genomic_DNA"/>
</dbReference>
<organism evidence="5 6">
    <name type="scientific">Pyrus ussuriensis x Pyrus communis</name>
    <dbReference type="NCBI Taxonomy" id="2448454"/>
    <lineage>
        <taxon>Eukaryota</taxon>
        <taxon>Viridiplantae</taxon>
        <taxon>Streptophyta</taxon>
        <taxon>Embryophyta</taxon>
        <taxon>Tracheophyta</taxon>
        <taxon>Spermatophyta</taxon>
        <taxon>Magnoliopsida</taxon>
        <taxon>eudicotyledons</taxon>
        <taxon>Gunneridae</taxon>
        <taxon>Pentapetalae</taxon>
        <taxon>rosids</taxon>
        <taxon>fabids</taxon>
        <taxon>Rosales</taxon>
        <taxon>Rosaceae</taxon>
        <taxon>Amygdaloideae</taxon>
        <taxon>Maleae</taxon>
        <taxon>Pyrus</taxon>
    </lineage>
</organism>
<reference evidence="5 6" key="1">
    <citation type="submission" date="2019-09" db="EMBL/GenBank/DDBJ databases">
        <authorList>
            <person name="Ou C."/>
        </authorList>
    </citation>
    <scope>NUCLEOTIDE SEQUENCE [LARGE SCALE GENOMIC DNA]</scope>
    <source>
        <strain evidence="5">S2</strain>
        <tissue evidence="5">Leaf</tissue>
    </source>
</reference>
<evidence type="ECO:0000313" key="6">
    <source>
        <dbReference type="Proteomes" id="UP000327157"/>
    </source>
</evidence>
<evidence type="ECO:0000256" key="3">
    <source>
        <dbReference type="ARBA" id="ARBA00022821"/>
    </source>
</evidence>
<sequence>MAEAVVSFVVERLGDLIIQEAKFLHGVRDQVEAARTELQLVQGFLKDADVKQRDDETVHILVAKIRNAAYDLEDVIEIFVLEVALKREGGIMKFLKRSVYVLKEGVDLHKIGSEIEKITTQVSNFRSSLQTHNIMEIRDPRGATSLYERRQKLRRSYSHIIDRDVVGLEADVRQLVMHLVKKEPRHQVVSIWGMGGLGKTTLAKQIYRHDEVRRHFGSFVWVCISQQCQVRDVWEQLLIKLISASTVQREEIAKMKDDEIAKRIYLLQQESRCLVVIDDIWSIETWESLKAAFPLNQRTESRILLTTRVKKVALHAADRNGILHQPRPLNEDESWQLLEKIAIFGREEITSEVVGKMKEIGKKMLQHCAGLPLAVIVLAGLLATKDTIEEWDTVLNNVYAYIRRGKGHEQECTGTMWVLALSYDNLPYHLKSCFLYLGIFPEDFEIPVKRLTQLWMAEGFISMPLQQRQGLVETMEEIAYNYLNELVDRCVVQIGERGSVRKIKSCRLHDLMRDLCLIKSEEEGFLQNVKSLHRSETMYSPPLTIAKAIPAGKVRRLAICLDENVDKLVPSSYERDDRLRSLLYFGPLHWHPENKKLVSSLFKDFKLLRVLKVEGMTALVDLPNEIGNMVHLRFLSLRDSHIKRLPSSLGNLILLQTLNLRFRSDPDMLPNVFWKMVQLRHLYLPWSYTARGNRLHLSTLHNLQTLNYVSSRCCELNDLAGLTSLRKLAIESASPLKNLEETLKGISSTLNGIRSLIVRNSLGTDSGTEVTQIVLSCRHVYKLLLIGRTVELPGDLQHFPNLTKLSLWRCDLNHNQMAVLAKLPNLKILYLMDKTFESSISDTLVFSNEGFRHLECLSLFSMYELKDLKVERGAMPSLRRLFIQGCYRLTEVPNGVRYLTTLRELSFVAMSTTFRNRLQVGGEDFDKVQHVPSVVFANMLDSSEVMRRQSRQRM</sequence>
<proteinExistence type="predicted"/>
<protein>
    <submittedName>
        <fullName evidence="5">Disease resistance protein</fullName>
    </submittedName>
</protein>
<reference evidence="6" key="2">
    <citation type="submission" date="2019-10" db="EMBL/GenBank/DDBJ databases">
        <title>A de novo genome assembly of a pear dwarfing rootstock.</title>
        <authorList>
            <person name="Wang F."/>
            <person name="Wang J."/>
            <person name="Li S."/>
            <person name="Zhang Y."/>
            <person name="Fang M."/>
            <person name="Ma L."/>
            <person name="Zhao Y."/>
            <person name="Jiang S."/>
        </authorList>
    </citation>
    <scope>NUCLEOTIDE SEQUENCE [LARGE SCALE GENOMIC DNA]</scope>
</reference>
<evidence type="ECO:0000256" key="2">
    <source>
        <dbReference type="ARBA" id="ARBA00022741"/>
    </source>
</evidence>
<dbReference type="InterPro" id="IPR038005">
    <property type="entry name" value="RX-like_CC"/>
</dbReference>
<dbReference type="GO" id="GO:0043531">
    <property type="term" value="F:ADP binding"/>
    <property type="evidence" value="ECO:0007669"/>
    <property type="project" value="InterPro"/>
</dbReference>
<keyword evidence="3" id="KW-0611">Plant defense</keyword>
<dbReference type="InterPro" id="IPR032675">
    <property type="entry name" value="LRR_dom_sf"/>
</dbReference>
<name>A0A5N5FLL6_9ROSA</name>
<dbReference type="Pfam" id="PF18052">
    <property type="entry name" value="Rx_N"/>
    <property type="match status" value="1"/>
</dbReference>
<gene>
    <name evidence="5" type="ORF">D8674_009475</name>
</gene>
<accession>A0A5N5FLL6</accession>
<evidence type="ECO:0000259" key="4">
    <source>
        <dbReference type="SMART" id="SM00382"/>
    </source>
</evidence>
<dbReference type="CDD" id="cd14798">
    <property type="entry name" value="RX-CC_like"/>
    <property type="match status" value="1"/>
</dbReference>
<evidence type="ECO:0000313" key="5">
    <source>
        <dbReference type="EMBL" id="KAB2599204.1"/>
    </source>
</evidence>
<dbReference type="OrthoDB" id="1153674at2759"/>
<dbReference type="Gene3D" id="3.40.50.300">
    <property type="entry name" value="P-loop containing nucleotide triphosphate hydrolases"/>
    <property type="match status" value="1"/>
</dbReference>
<reference evidence="5 6" key="3">
    <citation type="submission" date="2019-11" db="EMBL/GenBank/DDBJ databases">
        <title>A de novo genome assembly of a pear dwarfing rootstock.</title>
        <authorList>
            <person name="Wang F."/>
            <person name="Wang J."/>
            <person name="Li S."/>
            <person name="Zhang Y."/>
            <person name="Fang M."/>
            <person name="Ma L."/>
            <person name="Zhao Y."/>
            <person name="Jiang S."/>
        </authorList>
    </citation>
    <scope>NUCLEOTIDE SEQUENCE [LARGE SCALE GENOMIC DNA]</scope>
    <source>
        <strain evidence="5">S2</strain>
        <tissue evidence="5">Leaf</tissue>
    </source>
</reference>
<comment type="caution">
    <text evidence="5">The sequence shown here is derived from an EMBL/GenBank/DDBJ whole genome shotgun (WGS) entry which is preliminary data.</text>
</comment>
<dbReference type="FunFam" id="3.40.50.300:FF:001091">
    <property type="entry name" value="Probable disease resistance protein At1g61300"/>
    <property type="match status" value="1"/>
</dbReference>
<dbReference type="PANTHER" id="PTHR23155">
    <property type="entry name" value="DISEASE RESISTANCE PROTEIN RP"/>
    <property type="match status" value="1"/>
</dbReference>
<dbReference type="Gene3D" id="1.10.8.430">
    <property type="entry name" value="Helical domain of apoptotic protease-activating factors"/>
    <property type="match status" value="1"/>
</dbReference>
<dbReference type="AlphaFoldDB" id="A0A5N5FLL6"/>
<evidence type="ECO:0000256" key="1">
    <source>
        <dbReference type="ARBA" id="ARBA00022737"/>
    </source>
</evidence>
<dbReference type="FunFam" id="1.10.10.10:FF:000322">
    <property type="entry name" value="Probable disease resistance protein At1g63360"/>
    <property type="match status" value="1"/>
</dbReference>
<dbReference type="SUPFAM" id="SSF52540">
    <property type="entry name" value="P-loop containing nucleoside triphosphate hydrolases"/>
    <property type="match status" value="1"/>
</dbReference>
<dbReference type="InterPro" id="IPR003593">
    <property type="entry name" value="AAA+_ATPase"/>
</dbReference>
<dbReference type="InterPro" id="IPR002182">
    <property type="entry name" value="NB-ARC"/>
</dbReference>
<dbReference type="InterPro" id="IPR058922">
    <property type="entry name" value="WHD_DRP"/>
</dbReference>
<keyword evidence="1" id="KW-0677">Repeat</keyword>
<dbReference type="InterPro" id="IPR055414">
    <property type="entry name" value="LRR_R13L4/SHOC2-like"/>
</dbReference>
<dbReference type="Gene3D" id="1.20.5.4130">
    <property type="match status" value="1"/>
</dbReference>
<dbReference type="PANTHER" id="PTHR23155:SF1185">
    <property type="entry name" value="DISEASE RESISTANCE RPP8-LIKE PROTEIN 3-RELATED"/>
    <property type="match status" value="1"/>
</dbReference>
<dbReference type="Pfam" id="PF00931">
    <property type="entry name" value="NB-ARC"/>
    <property type="match status" value="1"/>
</dbReference>
<keyword evidence="6" id="KW-1185">Reference proteome</keyword>
<dbReference type="InterPro" id="IPR036388">
    <property type="entry name" value="WH-like_DNA-bd_sf"/>
</dbReference>
<dbReference type="Pfam" id="PF23598">
    <property type="entry name" value="LRR_14"/>
    <property type="match status" value="1"/>
</dbReference>
<dbReference type="InterPro" id="IPR044974">
    <property type="entry name" value="Disease_R_plants"/>
</dbReference>
<dbReference type="FunFam" id="1.10.8.430:FF:000003">
    <property type="entry name" value="Probable disease resistance protein At5g66910"/>
    <property type="match status" value="1"/>
</dbReference>
<dbReference type="PRINTS" id="PR00364">
    <property type="entry name" value="DISEASERSIST"/>
</dbReference>
<keyword evidence="2" id="KW-0547">Nucleotide-binding</keyword>
<dbReference type="Proteomes" id="UP000327157">
    <property type="component" value="Chromosome 13"/>
</dbReference>
<dbReference type="Gene3D" id="3.80.10.10">
    <property type="entry name" value="Ribonuclease Inhibitor"/>
    <property type="match status" value="1"/>
</dbReference>
<dbReference type="GO" id="GO:0098542">
    <property type="term" value="P:defense response to other organism"/>
    <property type="evidence" value="ECO:0007669"/>
    <property type="project" value="TreeGrafter"/>
</dbReference>
<dbReference type="SMART" id="SM00382">
    <property type="entry name" value="AAA"/>
    <property type="match status" value="1"/>
</dbReference>
<dbReference type="Gene3D" id="1.10.10.10">
    <property type="entry name" value="Winged helix-like DNA-binding domain superfamily/Winged helix DNA-binding domain"/>
    <property type="match status" value="1"/>
</dbReference>
<dbReference type="InterPro" id="IPR027417">
    <property type="entry name" value="P-loop_NTPase"/>
</dbReference>
<dbReference type="SUPFAM" id="SSF52058">
    <property type="entry name" value="L domain-like"/>
    <property type="match status" value="1"/>
</dbReference>
<feature type="domain" description="AAA+ ATPase" evidence="4">
    <location>
        <begin position="185"/>
        <end position="329"/>
    </location>
</feature>
<dbReference type="InterPro" id="IPR042197">
    <property type="entry name" value="Apaf_helical"/>
</dbReference>